<comment type="caution">
    <text evidence="1">The sequence shown here is derived from an EMBL/GenBank/DDBJ whole genome shotgun (WGS) entry which is preliminary data.</text>
</comment>
<accession>A0AAV4NE96</accession>
<gene>
    <name evidence="1" type="ORF">CEXT_220121</name>
</gene>
<name>A0AAV4NE96_CAEEX</name>
<sequence length="98" mass="11332">MESLDQNLDSWNHWIRNWNSYCPCLEFPSVRFSQQRRSLYHPYIEAAVETIQKHSAQLFSRLSLRTPSFSLSPHPNLFFSSPNDFSPSSACTCSTEGD</sequence>
<dbReference type="AlphaFoldDB" id="A0AAV4NE96"/>
<evidence type="ECO:0000313" key="1">
    <source>
        <dbReference type="EMBL" id="GIX83026.1"/>
    </source>
</evidence>
<evidence type="ECO:0000313" key="2">
    <source>
        <dbReference type="Proteomes" id="UP001054945"/>
    </source>
</evidence>
<organism evidence="1 2">
    <name type="scientific">Caerostris extrusa</name>
    <name type="common">Bark spider</name>
    <name type="synonym">Caerostris bankana</name>
    <dbReference type="NCBI Taxonomy" id="172846"/>
    <lineage>
        <taxon>Eukaryota</taxon>
        <taxon>Metazoa</taxon>
        <taxon>Ecdysozoa</taxon>
        <taxon>Arthropoda</taxon>
        <taxon>Chelicerata</taxon>
        <taxon>Arachnida</taxon>
        <taxon>Araneae</taxon>
        <taxon>Araneomorphae</taxon>
        <taxon>Entelegynae</taxon>
        <taxon>Araneoidea</taxon>
        <taxon>Araneidae</taxon>
        <taxon>Caerostris</taxon>
    </lineage>
</organism>
<dbReference type="EMBL" id="BPLR01020826">
    <property type="protein sequence ID" value="GIX83026.1"/>
    <property type="molecule type" value="Genomic_DNA"/>
</dbReference>
<protein>
    <submittedName>
        <fullName evidence="1">Uncharacterized protein</fullName>
    </submittedName>
</protein>
<proteinExistence type="predicted"/>
<dbReference type="Proteomes" id="UP001054945">
    <property type="component" value="Unassembled WGS sequence"/>
</dbReference>
<keyword evidence="2" id="KW-1185">Reference proteome</keyword>
<reference evidence="1 2" key="1">
    <citation type="submission" date="2021-06" db="EMBL/GenBank/DDBJ databases">
        <title>Caerostris extrusa draft genome.</title>
        <authorList>
            <person name="Kono N."/>
            <person name="Arakawa K."/>
        </authorList>
    </citation>
    <scope>NUCLEOTIDE SEQUENCE [LARGE SCALE GENOMIC DNA]</scope>
</reference>